<dbReference type="PANTHER" id="PTHR43582:SF4">
    <property type="entry name" value="ANTIBIOTIC RESISTANCE ABC TRANSPORTER ATP-BINDING PROTEIN"/>
    <property type="match status" value="1"/>
</dbReference>
<dbReference type="InterPro" id="IPR003593">
    <property type="entry name" value="AAA+_ATPase"/>
</dbReference>
<protein>
    <recommendedName>
        <fullName evidence="3">ABC transporter domain-containing protein</fullName>
    </recommendedName>
</protein>
<evidence type="ECO:0000313" key="4">
    <source>
        <dbReference type="EMBL" id="GAI72291.1"/>
    </source>
</evidence>
<dbReference type="PROSITE" id="PS50893">
    <property type="entry name" value="ABC_TRANSPORTER_2"/>
    <property type="match status" value="1"/>
</dbReference>
<dbReference type="EMBL" id="BARW01001137">
    <property type="protein sequence ID" value="GAI72291.1"/>
    <property type="molecule type" value="Genomic_DNA"/>
</dbReference>
<feature type="non-terminal residue" evidence="4">
    <location>
        <position position="233"/>
    </location>
</feature>
<proteinExistence type="predicted"/>
<dbReference type="Gene3D" id="3.40.50.300">
    <property type="entry name" value="P-loop containing nucleotide triphosphate hydrolases"/>
    <property type="match status" value="1"/>
</dbReference>
<keyword evidence="1" id="KW-0547">Nucleotide-binding</keyword>
<dbReference type="InterPro" id="IPR003439">
    <property type="entry name" value="ABC_transporter-like_ATP-bd"/>
</dbReference>
<comment type="caution">
    <text evidence="4">The sequence shown here is derived from an EMBL/GenBank/DDBJ whole genome shotgun (WGS) entry which is preliminary data.</text>
</comment>
<dbReference type="InterPro" id="IPR017871">
    <property type="entry name" value="ABC_transporter-like_CS"/>
</dbReference>
<evidence type="ECO:0000256" key="2">
    <source>
        <dbReference type="ARBA" id="ARBA00022840"/>
    </source>
</evidence>
<name>X1RZD2_9ZZZZ</name>
<feature type="domain" description="ABC transporter" evidence="3">
    <location>
        <begin position="10"/>
        <end position="231"/>
    </location>
</feature>
<dbReference type="GO" id="GO:0016887">
    <property type="term" value="F:ATP hydrolysis activity"/>
    <property type="evidence" value="ECO:0007669"/>
    <property type="project" value="InterPro"/>
</dbReference>
<reference evidence="4" key="1">
    <citation type="journal article" date="2014" name="Front. Microbiol.">
        <title>High frequency of phylogenetically diverse reductive dehalogenase-homologous genes in deep subseafloor sedimentary metagenomes.</title>
        <authorList>
            <person name="Kawai M."/>
            <person name="Futagami T."/>
            <person name="Toyoda A."/>
            <person name="Takaki Y."/>
            <person name="Nishi S."/>
            <person name="Hori S."/>
            <person name="Arai W."/>
            <person name="Tsubouchi T."/>
            <person name="Morono Y."/>
            <person name="Uchiyama I."/>
            <person name="Ito T."/>
            <person name="Fujiyama A."/>
            <person name="Inagaki F."/>
            <person name="Takami H."/>
        </authorList>
    </citation>
    <scope>NUCLEOTIDE SEQUENCE</scope>
    <source>
        <strain evidence="4">Expedition CK06-06</strain>
    </source>
</reference>
<dbReference type="Pfam" id="PF00005">
    <property type="entry name" value="ABC_tran"/>
    <property type="match status" value="1"/>
</dbReference>
<dbReference type="PROSITE" id="PS00211">
    <property type="entry name" value="ABC_TRANSPORTER_1"/>
    <property type="match status" value="1"/>
</dbReference>
<organism evidence="4">
    <name type="scientific">marine sediment metagenome</name>
    <dbReference type="NCBI Taxonomy" id="412755"/>
    <lineage>
        <taxon>unclassified sequences</taxon>
        <taxon>metagenomes</taxon>
        <taxon>ecological metagenomes</taxon>
    </lineage>
</organism>
<dbReference type="GO" id="GO:0005524">
    <property type="term" value="F:ATP binding"/>
    <property type="evidence" value="ECO:0007669"/>
    <property type="project" value="UniProtKB-KW"/>
</dbReference>
<dbReference type="AlphaFoldDB" id="X1RZD2"/>
<dbReference type="SMART" id="SM00382">
    <property type="entry name" value="AAA"/>
    <property type="match status" value="1"/>
</dbReference>
<evidence type="ECO:0000259" key="3">
    <source>
        <dbReference type="PROSITE" id="PS50893"/>
    </source>
</evidence>
<gene>
    <name evidence="4" type="ORF">S12H4_03875</name>
</gene>
<accession>X1RZD2</accession>
<sequence length="233" mass="26403">MNDINTNNIIEVKNLVKEFKGLRAVDDITFTVKEDEIFGFLGPNGAGKTTTINIICTLLSKTSGEVTLCGHNVARERNKIRNCIGMVFQDPSLDDRLTALENLYFHGLLYNIPRVTLKERSEEVLEMVNLSSRKKSLVMTYSGGMKRRLEIARGLLHYPKILFLDEPTLGLDPQTRNKIWGYIIKLKKSKNITIFLTSHYMEETEICDRIAIIDRGKIIALDTPDNLKNTIGG</sequence>
<dbReference type="PANTHER" id="PTHR43582">
    <property type="entry name" value="LINEARMYCIN RESISTANCE ATP-BINDING PROTEIN LNRL"/>
    <property type="match status" value="1"/>
</dbReference>
<evidence type="ECO:0000256" key="1">
    <source>
        <dbReference type="ARBA" id="ARBA00022741"/>
    </source>
</evidence>
<dbReference type="SUPFAM" id="SSF52540">
    <property type="entry name" value="P-loop containing nucleoside triphosphate hydrolases"/>
    <property type="match status" value="1"/>
</dbReference>
<dbReference type="InterPro" id="IPR027417">
    <property type="entry name" value="P-loop_NTPase"/>
</dbReference>
<keyword evidence="2" id="KW-0067">ATP-binding</keyword>